<dbReference type="GO" id="GO:0032259">
    <property type="term" value="P:methylation"/>
    <property type="evidence" value="ECO:0007669"/>
    <property type="project" value="UniProtKB-KW"/>
</dbReference>
<dbReference type="PANTHER" id="PTHR30481">
    <property type="entry name" value="DNA ADENINE METHYLASE"/>
    <property type="match status" value="1"/>
</dbReference>
<dbReference type="SUPFAM" id="SSF53335">
    <property type="entry name" value="S-adenosyl-L-methionine-dependent methyltransferases"/>
    <property type="match status" value="1"/>
</dbReference>
<keyword evidence="1 4" id="KW-0489">Methyltransferase</keyword>
<dbReference type="PANTHER" id="PTHR30481:SF4">
    <property type="entry name" value="SITE-SPECIFIC DNA-METHYLTRANSFERASE (ADENINE-SPECIFIC)"/>
    <property type="match status" value="1"/>
</dbReference>
<dbReference type="Pfam" id="PF02086">
    <property type="entry name" value="MethyltransfD12"/>
    <property type="match status" value="1"/>
</dbReference>
<keyword evidence="3" id="KW-0949">S-adenosyl-L-methionine</keyword>
<dbReference type="EMBL" id="QRUP01000004">
    <property type="protein sequence ID" value="RGR75501.1"/>
    <property type="molecule type" value="Genomic_DNA"/>
</dbReference>
<dbReference type="InterPro" id="IPR012327">
    <property type="entry name" value="MeTrfase_D12"/>
</dbReference>
<comment type="caution">
    <text evidence="4">The sequence shown here is derived from an EMBL/GenBank/DDBJ whole genome shotgun (WGS) entry which is preliminary data.</text>
</comment>
<dbReference type="PRINTS" id="PR00505">
    <property type="entry name" value="D12N6MTFRASE"/>
</dbReference>
<dbReference type="Gene3D" id="3.40.50.150">
    <property type="entry name" value="Vaccinia Virus protein VP39"/>
    <property type="match status" value="2"/>
</dbReference>
<gene>
    <name evidence="4" type="ORF">DWY25_04500</name>
</gene>
<dbReference type="Proteomes" id="UP000284178">
    <property type="component" value="Unassembled WGS sequence"/>
</dbReference>
<proteinExistence type="predicted"/>
<organism evidence="4 5">
    <name type="scientific">Holdemania filiformis</name>
    <dbReference type="NCBI Taxonomy" id="61171"/>
    <lineage>
        <taxon>Bacteria</taxon>
        <taxon>Bacillati</taxon>
        <taxon>Bacillota</taxon>
        <taxon>Erysipelotrichia</taxon>
        <taxon>Erysipelotrichales</taxon>
        <taxon>Erysipelotrichaceae</taxon>
        <taxon>Holdemania</taxon>
    </lineage>
</organism>
<evidence type="ECO:0000256" key="3">
    <source>
        <dbReference type="ARBA" id="ARBA00022691"/>
    </source>
</evidence>
<keyword evidence="5" id="KW-1185">Reference proteome</keyword>
<accession>A0A412G4K8</accession>
<evidence type="ECO:0000313" key="4">
    <source>
        <dbReference type="EMBL" id="RGR75501.1"/>
    </source>
</evidence>
<reference evidence="4 5" key="1">
    <citation type="submission" date="2018-08" db="EMBL/GenBank/DDBJ databases">
        <title>A genome reference for cultivated species of the human gut microbiota.</title>
        <authorList>
            <person name="Zou Y."/>
            <person name="Xue W."/>
            <person name="Luo G."/>
        </authorList>
    </citation>
    <scope>NUCLEOTIDE SEQUENCE [LARGE SCALE GENOMIC DNA]</scope>
    <source>
        <strain evidence="4 5">AF24-29</strain>
    </source>
</reference>
<dbReference type="AlphaFoldDB" id="A0A412G4K8"/>
<name>A0A412G4K8_9FIRM</name>
<dbReference type="GO" id="GO:0043565">
    <property type="term" value="F:sequence-specific DNA binding"/>
    <property type="evidence" value="ECO:0007669"/>
    <property type="project" value="TreeGrafter"/>
</dbReference>
<keyword evidence="2" id="KW-0808">Transferase</keyword>
<evidence type="ECO:0000256" key="1">
    <source>
        <dbReference type="ARBA" id="ARBA00022603"/>
    </source>
</evidence>
<dbReference type="GO" id="GO:0006298">
    <property type="term" value="P:mismatch repair"/>
    <property type="evidence" value="ECO:0007669"/>
    <property type="project" value="TreeGrafter"/>
</dbReference>
<dbReference type="GO" id="GO:0009007">
    <property type="term" value="F:site-specific DNA-methyltransferase (adenine-specific) activity"/>
    <property type="evidence" value="ECO:0007669"/>
    <property type="project" value="UniProtKB-EC"/>
</dbReference>
<dbReference type="GO" id="GO:1904047">
    <property type="term" value="F:S-adenosyl-L-methionine binding"/>
    <property type="evidence" value="ECO:0007669"/>
    <property type="project" value="TreeGrafter"/>
</dbReference>
<dbReference type="RefSeq" id="WP_117894235.1">
    <property type="nucleotide sequence ID" value="NZ_CABJCV010000004.1"/>
</dbReference>
<dbReference type="GeneID" id="83014663"/>
<protein>
    <submittedName>
        <fullName evidence="4">DNA adenine methylase</fullName>
    </submittedName>
</protein>
<evidence type="ECO:0000313" key="5">
    <source>
        <dbReference type="Proteomes" id="UP000284178"/>
    </source>
</evidence>
<sequence length="268" mass="31051">MKQVLKYPGAKTRLAPWICSFIPDHKVYLEPFFGSGAVFFNKQPCRIETINDLNDDVYNYFKVLRDCPDELIRLIELTAYGRTEYEASWGSVDDFSRAQVVSNIERARRFAVRCWMAIGCGNLYHNGFRSGQSSTSPSPAHTWDTLPDVMRVAAKRLKQVQIEHLKALEIISRYNTLDVFIYADPPYLRSTRKSNLYKHEMTDQDHVDMLTALKRHPGKVLISGYDNDLYNQTLKGWRKETKSTLAEGGVKRKEVLWMNYDPDVRLDL</sequence>
<evidence type="ECO:0000256" key="2">
    <source>
        <dbReference type="ARBA" id="ARBA00022679"/>
    </source>
</evidence>
<dbReference type="GO" id="GO:0009307">
    <property type="term" value="P:DNA restriction-modification system"/>
    <property type="evidence" value="ECO:0007669"/>
    <property type="project" value="InterPro"/>
</dbReference>
<dbReference type="InterPro" id="IPR029063">
    <property type="entry name" value="SAM-dependent_MTases_sf"/>
</dbReference>
<dbReference type="InterPro" id="IPR012263">
    <property type="entry name" value="M_m6A_EcoRV"/>
</dbReference>
<dbReference type="PIRSF" id="PIRSF000398">
    <property type="entry name" value="M_m6A_EcoRV"/>
    <property type="match status" value="1"/>
</dbReference>